<evidence type="ECO:0000256" key="3">
    <source>
        <dbReference type="ARBA" id="ARBA00022487"/>
    </source>
</evidence>
<dbReference type="PANTHER" id="PTHR10061">
    <property type="entry name" value="S-FORMYLGLUTATHIONE HYDROLASE"/>
    <property type="match status" value="1"/>
</dbReference>
<comment type="caution">
    <text evidence="8">The sequence shown here is derived from an EMBL/GenBank/DDBJ whole genome shotgun (WGS) entry which is preliminary data.</text>
</comment>
<evidence type="ECO:0000256" key="1">
    <source>
        <dbReference type="ARBA" id="ARBA00005622"/>
    </source>
</evidence>
<protein>
    <recommendedName>
        <fullName evidence="2 6">S-formylglutathione hydrolase</fullName>
        <ecNumber evidence="2 6">3.1.2.12</ecNumber>
    </recommendedName>
</protein>
<keyword evidence="3 7" id="KW-0719">Serine esterase</keyword>
<gene>
    <name evidence="8" type="ORF">J2X15_002042</name>
</gene>
<dbReference type="EMBL" id="JAVDXO010000004">
    <property type="protein sequence ID" value="MDR7306756.1"/>
    <property type="molecule type" value="Genomic_DNA"/>
</dbReference>
<accession>A0ABU1ZMI2</accession>
<dbReference type="NCBIfam" id="TIGR02821">
    <property type="entry name" value="fghA_ester_D"/>
    <property type="match status" value="1"/>
</dbReference>
<dbReference type="InterPro" id="IPR000801">
    <property type="entry name" value="Esterase-like"/>
</dbReference>
<name>A0ABU1ZMI2_9BURK</name>
<evidence type="ECO:0000256" key="2">
    <source>
        <dbReference type="ARBA" id="ARBA00012479"/>
    </source>
</evidence>
<evidence type="ECO:0000313" key="9">
    <source>
        <dbReference type="Proteomes" id="UP001268089"/>
    </source>
</evidence>
<dbReference type="EC" id="3.1.2.12" evidence="2 6"/>
<proteinExistence type="inferred from homology"/>
<keyword evidence="4 7" id="KW-0378">Hydrolase</keyword>
<sequence>MATVPGLELLSEHACFGGVQRYYQHASSVIGLPMRFSVFLPPQAQQHAVPAVMYLAGLTCNEETFMAKAGAQRVAAELGLALIAPDTSPRGAGVPGEAESWDFGVGAGFYLDATQAPWAQHYRMESYLLKEFLPLVGEHLPIDVNQLGLFGHSMGGHGALTLALRHPTRFKSLSAFAPICAPTQCPWGHKAFAGYLGEDRTAWAAHDASALMGQRSAPLLAQGILVDQGLADKFLEVQLHPHLFEAACAKAGQPLMLRRHAGYDHGYYFISTFMENHLRHHAQGLGLAA</sequence>
<dbReference type="SUPFAM" id="SSF53474">
    <property type="entry name" value="alpha/beta-Hydrolases"/>
    <property type="match status" value="1"/>
</dbReference>
<dbReference type="PANTHER" id="PTHR10061:SF0">
    <property type="entry name" value="S-FORMYLGLUTATHIONE HYDROLASE"/>
    <property type="match status" value="1"/>
</dbReference>
<dbReference type="InterPro" id="IPR029058">
    <property type="entry name" value="AB_hydrolase_fold"/>
</dbReference>
<dbReference type="InterPro" id="IPR014186">
    <property type="entry name" value="S-formylglutathione_hydrol"/>
</dbReference>
<dbReference type="Proteomes" id="UP001268089">
    <property type="component" value="Unassembled WGS sequence"/>
</dbReference>
<evidence type="ECO:0000313" key="8">
    <source>
        <dbReference type="EMBL" id="MDR7306756.1"/>
    </source>
</evidence>
<comment type="similarity">
    <text evidence="1 7">Belongs to the esterase D family.</text>
</comment>
<organism evidence="8 9">
    <name type="scientific">Rhodoferax saidenbachensis</name>
    <dbReference type="NCBI Taxonomy" id="1484693"/>
    <lineage>
        <taxon>Bacteria</taxon>
        <taxon>Pseudomonadati</taxon>
        <taxon>Pseudomonadota</taxon>
        <taxon>Betaproteobacteria</taxon>
        <taxon>Burkholderiales</taxon>
        <taxon>Comamonadaceae</taxon>
        <taxon>Rhodoferax</taxon>
    </lineage>
</organism>
<keyword evidence="9" id="KW-1185">Reference proteome</keyword>
<dbReference type="GO" id="GO:0018738">
    <property type="term" value="F:S-formylglutathione hydrolase activity"/>
    <property type="evidence" value="ECO:0007669"/>
    <property type="project" value="UniProtKB-EC"/>
</dbReference>
<dbReference type="Pfam" id="PF00756">
    <property type="entry name" value="Esterase"/>
    <property type="match status" value="1"/>
</dbReference>
<reference evidence="8 9" key="1">
    <citation type="submission" date="2023-07" db="EMBL/GenBank/DDBJ databases">
        <title>Sorghum-associated microbial communities from plants grown in Nebraska, USA.</title>
        <authorList>
            <person name="Schachtman D."/>
        </authorList>
    </citation>
    <scope>NUCLEOTIDE SEQUENCE [LARGE SCALE GENOMIC DNA]</scope>
    <source>
        <strain evidence="8 9">BE308</strain>
    </source>
</reference>
<dbReference type="RefSeq" id="WP_310342235.1">
    <property type="nucleotide sequence ID" value="NZ_JAVDXO010000004.1"/>
</dbReference>
<comment type="catalytic activity">
    <reaction evidence="5 7">
        <text>S-formylglutathione + H2O = formate + glutathione + H(+)</text>
        <dbReference type="Rhea" id="RHEA:14961"/>
        <dbReference type="ChEBI" id="CHEBI:15377"/>
        <dbReference type="ChEBI" id="CHEBI:15378"/>
        <dbReference type="ChEBI" id="CHEBI:15740"/>
        <dbReference type="ChEBI" id="CHEBI:57688"/>
        <dbReference type="ChEBI" id="CHEBI:57925"/>
        <dbReference type="EC" id="3.1.2.12"/>
    </reaction>
</comment>
<evidence type="ECO:0000256" key="5">
    <source>
        <dbReference type="ARBA" id="ARBA00047590"/>
    </source>
</evidence>
<evidence type="ECO:0000256" key="4">
    <source>
        <dbReference type="ARBA" id="ARBA00022801"/>
    </source>
</evidence>
<dbReference type="Gene3D" id="3.40.50.1820">
    <property type="entry name" value="alpha/beta hydrolase"/>
    <property type="match status" value="1"/>
</dbReference>
<evidence type="ECO:0000256" key="7">
    <source>
        <dbReference type="RuleBase" id="RU363068"/>
    </source>
</evidence>
<comment type="function">
    <text evidence="7">Serine hydrolase involved in the detoxification of formaldehyde.</text>
</comment>
<evidence type="ECO:0000256" key="6">
    <source>
        <dbReference type="NCBIfam" id="TIGR02821"/>
    </source>
</evidence>